<dbReference type="Pfam" id="PF00072">
    <property type="entry name" value="Response_reg"/>
    <property type="match status" value="1"/>
</dbReference>
<evidence type="ECO:0000259" key="3">
    <source>
        <dbReference type="PROSITE" id="PS50110"/>
    </source>
</evidence>
<evidence type="ECO:0000256" key="2">
    <source>
        <dbReference type="PROSITE-ProRule" id="PRU00169"/>
    </source>
</evidence>
<keyword evidence="1 2" id="KW-0597">Phosphoprotein</keyword>
<feature type="domain" description="Response regulatory" evidence="3">
    <location>
        <begin position="53"/>
        <end position="169"/>
    </location>
</feature>
<reference evidence="4 5" key="1">
    <citation type="submission" date="2018-03" db="EMBL/GenBank/DDBJ databases">
        <title>The ancient ancestry and fast evolution of plastids.</title>
        <authorList>
            <person name="Moore K.R."/>
            <person name="Magnabosco C."/>
            <person name="Momper L."/>
            <person name="Gold D.A."/>
            <person name="Bosak T."/>
            <person name="Fournier G.P."/>
        </authorList>
    </citation>
    <scope>NUCLEOTIDE SEQUENCE [LARGE SCALE GENOMIC DNA]</scope>
    <source>
        <strain evidence="4 5">CCALA 037</strain>
    </source>
</reference>
<dbReference type="CDD" id="cd00156">
    <property type="entry name" value="REC"/>
    <property type="match status" value="1"/>
</dbReference>
<dbReference type="PANTHER" id="PTHR44591">
    <property type="entry name" value="STRESS RESPONSE REGULATOR PROTEIN 1"/>
    <property type="match status" value="1"/>
</dbReference>
<accession>A0A2T1FYJ2</accession>
<evidence type="ECO:0000256" key="1">
    <source>
        <dbReference type="ARBA" id="ARBA00022553"/>
    </source>
</evidence>
<dbReference type="OrthoDB" id="9788063at2"/>
<evidence type="ECO:0000313" key="4">
    <source>
        <dbReference type="EMBL" id="PSB49996.1"/>
    </source>
</evidence>
<dbReference type="EMBL" id="PVWO01000418">
    <property type="protein sequence ID" value="PSB49996.1"/>
    <property type="molecule type" value="Genomic_DNA"/>
</dbReference>
<evidence type="ECO:0000313" key="5">
    <source>
        <dbReference type="Proteomes" id="UP000238937"/>
    </source>
</evidence>
<dbReference type="InterPro" id="IPR050595">
    <property type="entry name" value="Bact_response_regulator"/>
</dbReference>
<name>A0A2T1FYJ2_9CYAN</name>
<keyword evidence="5" id="KW-1185">Reference proteome</keyword>
<dbReference type="RefSeq" id="WP_106310558.1">
    <property type="nucleotide sequence ID" value="NZ_PVWO01000418.1"/>
</dbReference>
<protein>
    <recommendedName>
        <fullName evidence="3">Response regulatory domain-containing protein</fullName>
    </recommendedName>
</protein>
<gene>
    <name evidence="4" type="ORF">C7B77_23300</name>
</gene>
<dbReference type="PROSITE" id="PS50110">
    <property type="entry name" value="RESPONSE_REGULATORY"/>
    <property type="match status" value="1"/>
</dbReference>
<dbReference type="GO" id="GO:0000160">
    <property type="term" value="P:phosphorelay signal transduction system"/>
    <property type="evidence" value="ECO:0007669"/>
    <property type="project" value="InterPro"/>
</dbReference>
<proteinExistence type="predicted"/>
<dbReference type="AlphaFoldDB" id="A0A2T1FYJ2"/>
<dbReference type="SMART" id="SM00448">
    <property type="entry name" value="REC"/>
    <property type="match status" value="1"/>
</dbReference>
<dbReference type="InterPro" id="IPR001789">
    <property type="entry name" value="Sig_transdc_resp-reg_receiver"/>
</dbReference>
<sequence>MFESVRRSLQTTPMTIADICPTSEVSKLIQANSHPSEPTISDDTPPPIGHGELVLVVDDEIAIREITKTTLETHGYRVITANDGIEAIALYAEHKQEIAIVLLDMMMPLLDSETIIKTLYRLDPQVQITIVSGLATHRAVANMTNKCVKAFVAKPFTATELLKLLSNSCVSNR</sequence>
<dbReference type="PANTHER" id="PTHR44591:SF3">
    <property type="entry name" value="RESPONSE REGULATORY DOMAIN-CONTAINING PROTEIN"/>
    <property type="match status" value="1"/>
</dbReference>
<comment type="caution">
    <text evidence="4">The sequence shown here is derived from an EMBL/GenBank/DDBJ whole genome shotgun (WGS) entry which is preliminary data.</text>
</comment>
<dbReference type="Gene3D" id="3.40.50.2300">
    <property type="match status" value="1"/>
</dbReference>
<feature type="modified residue" description="4-aspartylphosphate" evidence="2">
    <location>
        <position position="104"/>
    </location>
</feature>
<dbReference type="Proteomes" id="UP000238937">
    <property type="component" value="Unassembled WGS sequence"/>
</dbReference>
<dbReference type="SUPFAM" id="SSF52172">
    <property type="entry name" value="CheY-like"/>
    <property type="match status" value="1"/>
</dbReference>
<organism evidence="4 5">
    <name type="scientific">Chamaesiphon polymorphus CCALA 037</name>
    <dbReference type="NCBI Taxonomy" id="2107692"/>
    <lineage>
        <taxon>Bacteria</taxon>
        <taxon>Bacillati</taxon>
        <taxon>Cyanobacteriota</taxon>
        <taxon>Cyanophyceae</taxon>
        <taxon>Gomontiellales</taxon>
        <taxon>Chamaesiphonaceae</taxon>
        <taxon>Chamaesiphon</taxon>
    </lineage>
</organism>
<dbReference type="InterPro" id="IPR011006">
    <property type="entry name" value="CheY-like_superfamily"/>
</dbReference>